<dbReference type="HAMAP" id="MF_00045">
    <property type="entry name" value="Oligoribonuclease"/>
    <property type="match status" value="1"/>
</dbReference>
<protein>
    <recommendedName>
        <fullName evidence="5">Oligoribonuclease</fullName>
        <ecNumber evidence="5">3.1.-.-</ecNumber>
    </recommendedName>
</protein>
<keyword evidence="4 5" id="KW-0269">Exonuclease</keyword>
<dbReference type="EMBL" id="JAHBAY010000004">
    <property type="protein sequence ID" value="MBT0769341.1"/>
    <property type="molecule type" value="Genomic_DNA"/>
</dbReference>
<evidence type="ECO:0000256" key="4">
    <source>
        <dbReference type="ARBA" id="ARBA00022839"/>
    </source>
</evidence>
<sequence length="241" mass="26917">MGNGALTAPRLAARRTRRFILHPPNGSKRRVPAVTSENSERSQDRIVWIDCEMTGLDLGKDALIEVAALVTDSQLNVLGEGVDVVIRPPDGVVDTMVDVVRTMHTTSGLLEELDKGITLQEAQERVLEYIKTWVPDPRKAPLAGNSVGTDRAFLARDMVELEQHLHYRIVDVSSIKELARRWYPRVYFASPSKNGGHRALADIRESIEELKYYREVLFVPHPGPDSETARAAAKKYVLPPS</sequence>
<dbReference type="NCBIfam" id="NF003765">
    <property type="entry name" value="PRK05359.1"/>
    <property type="match status" value="1"/>
</dbReference>
<dbReference type="Pfam" id="PF00929">
    <property type="entry name" value="RNase_T"/>
    <property type="match status" value="1"/>
</dbReference>
<evidence type="ECO:0000313" key="8">
    <source>
        <dbReference type="Proteomes" id="UP001197247"/>
    </source>
</evidence>
<evidence type="ECO:0000256" key="3">
    <source>
        <dbReference type="ARBA" id="ARBA00022801"/>
    </source>
</evidence>
<dbReference type="PANTHER" id="PTHR11046:SF0">
    <property type="entry name" value="OLIGORIBONUCLEASE, MITOCHONDRIAL"/>
    <property type="match status" value="1"/>
</dbReference>
<dbReference type="CDD" id="cd06135">
    <property type="entry name" value="Orn"/>
    <property type="match status" value="1"/>
</dbReference>
<dbReference type="Proteomes" id="UP001197247">
    <property type="component" value="Unassembled WGS sequence"/>
</dbReference>
<dbReference type="PANTHER" id="PTHR11046">
    <property type="entry name" value="OLIGORIBONUCLEASE, MITOCHONDRIAL"/>
    <property type="match status" value="1"/>
</dbReference>
<gene>
    <name evidence="5 7" type="primary">orn</name>
    <name evidence="7" type="ORF">KIH74_10445</name>
</gene>
<dbReference type="GO" id="GO:0016787">
    <property type="term" value="F:hydrolase activity"/>
    <property type="evidence" value="ECO:0007669"/>
    <property type="project" value="UniProtKB-KW"/>
</dbReference>
<keyword evidence="2 5" id="KW-0540">Nuclease</keyword>
<accession>A0ABS5TE58</accession>
<evidence type="ECO:0000313" key="7">
    <source>
        <dbReference type="EMBL" id="MBT0769341.1"/>
    </source>
</evidence>
<dbReference type="InterPro" id="IPR036397">
    <property type="entry name" value="RNaseH_sf"/>
</dbReference>
<dbReference type="InterPro" id="IPR013520">
    <property type="entry name" value="Ribonucl_H"/>
</dbReference>
<keyword evidence="3 5" id="KW-0378">Hydrolase</keyword>
<keyword evidence="5" id="KW-0963">Cytoplasm</keyword>
<keyword evidence="8" id="KW-1185">Reference proteome</keyword>
<reference evidence="7 8" key="1">
    <citation type="submission" date="2021-05" db="EMBL/GenBank/DDBJ databases">
        <title>Kineosporia and Streptomyces sp. nov. two new marine actinobacteria isolated from Coral.</title>
        <authorList>
            <person name="Buangrab K."/>
            <person name="Sutthacheep M."/>
            <person name="Yeemin T."/>
            <person name="Harunari E."/>
            <person name="Igarashi Y."/>
            <person name="Kanchanasin P."/>
            <person name="Tanasupawat S."/>
            <person name="Phongsopitanun W."/>
        </authorList>
    </citation>
    <scope>NUCLEOTIDE SEQUENCE [LARGE SCALE GENOMIC DNA]</scope>
    <source>
        <strain evidence="7 8">J2-2</strain>
    </source>
</reference>
<comment type="similarity">
    <text evidence="1 5">Belongs to the oligoribonuclease family.</text>
</comment>
<comment type="caution">
    <text evidence="7">The sequence shown here is derived from an EMBL/GenBank/DDBJ whole genome shotgun (WGS) entry which is preliminary data.</text>
</comment>
<dbReference type="InterPro" id="IPR012337">
    <property type="entry name" value="RNaseH-like_sf"/>
</dbReference>
<dbReference type="SUPFAM" id="SSF53098">
    <property type="entry name" value="Ribonuclease H-like"/>
    <property type="match status" value="1"/>
</dbReference>
<comment type="subcellular location">
    <subcellularLocation>
        <location evidence="5">Cytoplasm</location>
    </subcellularLocation>
</comment>
<feature type="domain" description="Exonuclease" evidence="6">
    <location>
        <begin position="45"/>
        <end position="219"/>
    </location>
</feature>
<organism evidence="7 8">
    <name type="scientific">Kineosporia corallincola</name>
    <dbReference type="NCBI Taxonomy" id="2835133"/>
    <lineage>
        <taxon>Bacteria</taxon>
        <taxon>Bacillati</taxon>
        <taxon>Actinomycetota</taxon>
        <taxon>Actinomycetes</taxon>
        <taxon>Kineosporiales</taxon>
        <taxon>Kineosporiaceae</taxon>
        <taxon>Kineosporia</taxon>
    </lineage>
</organism>
<dbReference type="SMART" id="SM00479">
    <property type="entry name" value="EXOIII"/>
    <property type="match status" value="1"/>
</dbReference>
<dbReference type="EC" id="3.1.-.-" evidence="5"/>
<feature type="active site" evidence="5">
    <location>
        <position position="167"/>
    </location>
</feature>
<comment type="function">
    <text evidence="5">3'-to-5' exoribonuclease specific for small oligoribonucleotides.</text>
</comment>
<dbReference type="Gene3D" id="3.30.420.10">
    <property type="entry name" value="Ribonuclease H-like superfamily/Ribonuclease H"/>
    <property type="match status" value="1"/>
</dbReference>
<evidence type="ECO:0000256" key="5">
    <source>
        <dbReference type="HAMAP-Rule" id="MF_00045"/>
    </source>
</evidence>
<evidence type="ECO:0000259" key="6">
    <source>
        <dbReference type="SMART" id="SM00479"/>
    </source>
</evidence>
<proteinExistence type="inferred from homology"/>
<evidence type="ECO:0000256" key="1">
    <source>
        <dbReference type="ARBA" id="ARBA00009921"/>
    </source>
</evidence>
<dbReference type="InterPro" id="IPR022894">
    <property type="entry name" value="Oligoribonuclease"/>
</dbReference>
<evidence type="ECO:0000256" key="2">
    <source>
        <dbReference type="ARBA" id="ARBA00022722"/>
    </source>
</evidence>
<name>A0ABS5TE58_9ACTN</name>